<feature type="region of interest" description="Disordered" evidence="6">
    <location>
        <begin position="1057"/>
        <end position="1112"/>
    </location>
</feature>
<dbReference type="GO" id="GO:0045944">
    <property type="term" value="P:positive regulation of transcription by RNA polymerase II"/>
    <property type="evidence" value="ECO:0007669"/>
    <property type="project" value="TreeGrafter"/>
</dbReference>
<reference evidence="9" key="2">
    <citation type="submission" date="2025-09" db="UniProtKB">
        <authorList>
            <consortium name="Ensembl"/>
        </authorList>
    </citation>
    <scope>IDENTIFICATION</scope>
</reference>
<dbReference type="Pfam" id="PF23225">
    <property type="entry name" value="zf-C2H2_7th_ZNF462"/>
    <property type="match status" value="5"/>
</dbReference>
<feature type="compositionally biased region" description="Low complexity" evidence="6">
    <location>
        <begin position="1287"/>
        <end position="1298"/>
    </location>
</feature>
<dbReference type="PANTHER" id="PTHR24403">
    <property type="entry name" value="ZINC FINGER PROTEIN"/>
    <property type="match status" value="1"/>
</dbReference>
<dbReference type="InterPro" id="IPR059059">
    <property type="entry name" value="Znf-C2H2_7th_ZNF462"/>
</dbReference>
<feature type="compositionally biased region" description="Polar residues" evidence="6">
    <location>
        <begin position="1271"/>
        <end position="1286"/>
    </location>
</feature>
<keyword evidence="4" id="KW-0862">Zinc</keyword>
<feature type="compositionally biased region" description="Basic and acidic residues" evidence="6">
    <location>
        <begin position="402"/>
        <end position="416"/>
    </location>
</feature>
<dbReference type="Gene3D" id="3.30.160.60">
    <property type="entry name" value="Classic Zinc Finger"/>
    <property type="match status" value="3"/>
</dbReference>
<feature type="region of interest" description="Disordered" evidence="6">
    <location>
        <begin position="129"/>
        <end position="150"/>
    </location>
</feature>
<feature type="region of interest" description="Disordered" evidence="6">
    <location>
        <begin position="1252"/>
        <end position="1538"/>
    </location>
</feature>
<evidence type="ECO:0000313" key="9">
    <source>
        <dbReference type="Ensembl" id="ENSEBUP00000015726.1"/>
    </source>
</evidence>
<feature type="region of interest" description="Disordered" evidence="6">
    <location>
        <begin position="866"/>
        <end position="898"/>
    </location>
</feature>
<feature type="compositionally biased region" description="Acidic residues" evidence="6">
    <location>
        <begin position="220"/>
        <end position="368"/>
    </location>
</feature>
<feature type="signal peptide" evidence="7">
    <location>
        <begin position="1"/>
        <end position="18"/>
    </location>
</feature>
<reference evidence="9" key="1">
    <citation type="submission" date="2025-08" db="UniProtKB">
        <authorList>
            <consortium name="Ensembl"/>
        </authorList>
    </citation>
    <scope>IDENTIFICATION</scope>
</reference>
<feature type="region of interest" description="Disordered" evidence="6">
    <location>
        <begin position="1572"/>
        <end position="1615"/>
    </location>
</feature>
<dbReference type="PROSITE" id="PS00028">
    <property type="entry name" value="ZINC_FINGER_C2H2_1"/>
    <property type="match status" value="2"/>
</dbReference>
<dbReference type="GO" id="GO:0005634">
    <property type="term" value="C:nucleus"/>
    <property type="evidence" value="ECO:0007669"/>
    <property type="project" value="TreeGrafter"/>
</dbReference>
<protein>
    <recommendedName>
        <fullName evidence="8">C2H2-type domain-containing protein</fullName>
    </recommendedName>
</protein>
<dbReference type="InterPro" id="IPR050688">
    <property type="entry name" value="Zinc_finger/UBP_domain"/>
</dbReference>
<feature type="compositionally biased region" description="Polar residues" evidence="6">
    <location>
        <begin position="1079"/>
        <end position="1100"/>
    </location>
</feature>
<feature type="compositionally biased region" description="Polar residues" evidence="6">
    <location>
        <begin position="1591"/>
        <end position="1615"/>
    </location>
</feature>
<evidence type="ECO:0000259" key="8">
    <source>
        <dbReference type="PROSITE" id="PS50157"/>
    </source>
</evidence>
<feature type="region of interest" description="Disordered" evidence="6">
    <location>
        <begin position="817"/>
        <end position="847"/>
    </location>
</feature>
<feature type="domain" description="C2H2-type" evidence="8">
    <location>
        <begin position="2185"/>
        <end position="2213"/>
    </location>
</feature>
<feature type="compositionally biased region" description="Polar residues" evidence="6">
    <location>
        <begin position="874"/>
        <end position="887"/>
    </location>
</feature>
<accession>A0A8C4WWL7</accession>
<dbReference type="PANTHER" id="PTHR24403:SF67">
    <property type="entry name" value="FI01116P-RELATED"/>
    <property type="match status" value="1"/>
</dbReference>
<feature type="compositionally biased region" description="Basic and acidic residues" evidence="6">
    <location>
        <begin position="129"/>
        <end position="139"/>
    </location>
</feature>
<feature type="region of interest" description="Disordered" evidence="6">
    <location>
        <begin position="1765"/>
        <end position="1791"/>
    </location>
</feature>
<keyword evidence="1" id="KW-0479">Metal-binding</keyword>
<dbReference type="InterPro" id="IPR013087">
    <property type="entry name" value="Znf_C2H2_type"/>
</dbReference>
<feature type="domain" description="C2H2-type" evidence="8">
    <location>
        <begin position="1739"/>
        <end position="1767"/>
    </location>
</feature>
<evidence type="ECO:0000256" key="6">
    <source>
        <dbReference type="SAM" id="MobiDB-lite"/>
    </source>
</evidence>
<dbReference type="Ensembl" id="ENSEBUT00000016302.1">
    <property type="protein sequence ID" value="ENSEBUP00000015726.1"/>
    <property type="gene ID" value="ENSEBUG00000009902.1"/>
</dbReference>
<evidence type="ECO:0000256" key="1">
    <source>
        <dbReference type="ARBA" id="ARBA00022723"/>
    </source>
</evidence>
<feature type="region of interest" description="Disordered" evidence="6">
    <location>
        <begin position="526"/>
        <end position="561"/>
    </location>
</feature>
<feature type="chain" id="PRO_5034682164" description="C2H2-type domain-containing protein" evidence="7">
    <location>
        <begin position="19"/>
        <end position="2327"/>
    </location>
</feature>
<feature type="compositionally biased region" description="Basic and acidic residues" evidence="6">
    <location>
        <begin position="541"/>
        <end position="561"/>
    </location>
</feature>
<proteinExistence type="predicted"/>
<feature type="domain" description="C2H2-type" evidence="8">
    <location>
        <begin position="969"/>
        <end position="997"/>
    </location>
</feature>
<evidence type="ECO:0000256" key="7">
    <source>
        <dbReference type="SAM" id="SignalP"/>
    </source>
</evidence>
<evidence type="ECO:0000256" key="5">
    <source>
        <dbReference type="PROSITE-ProRule" id="PRU00042"/>
    </source>
</evidence>
<name>A0A8C4WWL7_EPTBU</name>
<feature type="region of interest" description="Disordered" evidence="6">
    <location>
        <begin position="163"/>
        <end position="201"/>
    </location>
</feature>
<dbReference type="GO" id="GO:0008270">
    <property type="term" value="F:zinc ion binding"/>
    <property type="evidence" value="ECO:0007669"/>
    <property type="project" value="UniProtKB-KW"/>
</dbReference>
<sequence>MLYKKILLVRLVIITVGSQLSPPSCDFLGFSCKVKKMASDDLVDDIDLASIETDDIGLGIIDAGLGTGVTSSDFEEVMRNSELDSSVVTYGDFGADVIGAHFLTADPNLEFKLKESEAQMMLQWQCAHRDPSAGERGVGEQEEEPGHDELEVIKEHLRVEDLDVEGELGIEGENLDIDEDRGEEDGDLGGEDGELDGEDGDLDEVLGIEEEEVLGVEEEEVLGVEEEEDLSVEEEDLGMEEEEEEDLGMEEEEEEDLGVEEEEDLGEEEEEDLGVDEEEEDVDLSLEEEDCLGVEEEEEEEDLGVEVEEEALCVEEEEEEALGVEEEDLGMGEEEEEEEDLSVEEEDLDMGEEEEDLGVGGEEEEEDLGVGGEREGEEEEDLGGGSNAVSRGEEVGGSDGEALGREDKHIGGQNDHLEIENDNLGFEGVDFAVDKDLDVEGDDLSIEDEDFEVEEENLGAGEYFEVRKKVDGMRDRFLREGEEYLVEEEEDLDGQKQDLVVQDEHWKTVRGDETIAFTSEVESHKPEIIIESNGAGARNGEPGKGDGDLDVDRKTEVGEKDLVNEERPLKLRVSKVDKGDGQSADVSEWDHFNLQLKGNWKGELKEETSVEGMLDLQGSEERQKESMLPEPQQECNHKDALISPSSLSTGSPLNACRSIGRNSCPNRARAPPARQAKLRASFGRPPPFAAEPTIRTGALFRRMAGRYHCLLCPFATVHRRSISRHTSNIHREGRAMGSAARHSLLESRQLTTGTVKPDNGQDTKGPPGLPYRCVFCNYWSSSVKGLRVHQQHKHYFCDPSCPPSPGFISKKLELGNEMEDSQAEASTGPTPGPNQGTEANSGPTRKRLRIDEIASTLKSRIQGLNAGDQAADPSHQSSPQTWQTTPDHISETKTEEQMEEDEEVVEHIGMRGSRGKSLVGIRANPFGCRHCGFKGATPRAVSTHYQRMHPHIKYTFRYIAGEAGASEAYRCLECQAEAPTLASLKRHYNARHPGARFLLELERPGGILYRCLACPYTNANVRGMMPHYQRVHPGLPISNSLIYSNFITTDVGEDAKCSSVGKNSGSSLRKEMTPKLSDAGTQQIGNSSGVGTEADPQSSGPRIRGLKLDPQSHSRGFIPVSKGTIKDSASLSRSTGKTLQSASTLMTYRCDLCHYGSLNIHSVLIHYQKAHPGIRASYSRIRRIPASSQSSGSQSGPMRPPDVLLQPSEAFYCAMCSYANKTLKGVLVHYQKRHPGQRITGQLVRCHSEKVRARLGSDSTTANREVENRTTKPQTVERSWSDVSNTSAVLASAPAPVSMETWSRGRHGEGPSSRPGLWSISNSSGEIKTEQQEISDSVSRPVSLNSNLTQRAMPRTTGFTARPRSHDLTTRPISRGPDLAMQPVSRGSDLIARNVSRGSDFTVRPISRGPDITPRPFSQGSDFNSRPSSRGPDFTARPASRGPDFAVRPASRGPDFTARPASRGPDFTARPASRGTDFTTRPFSHSSDLSTQPVSRGPDLNVRPFSRGPDLNARPVMRGADFTTRPVARGPDFASRPVGREPELTLQPASCDPASTAQFVSHGLELNKWPGERSLDSNMHPNNRGLDSTIGCLSQNPGNHQQSTNRSLESNYVSQPSCSYTTTSTSTVSYSCRHCASYSCTNLHGLLTHYGKKHPGVQVRASDFLSPADPRYNSLFRCRLCPYVNVRLHGVLTHYQKRHPKVRVTAEACLAEPRIPVPVRSTTAVLDSQVPGRAAYGLYRCSECDFGHASFARLATHYRRVHPGHSIPQGSMIQPEASRPQDLSQATLLSPGSPSPLDLPPAFSCRLCPYVCGTRKGIARHYRVRHASAGVGGLPRPPGSLFSCSLCPYSHPLRKGLASHYQKRHGNLDAYYTHCLAMTKAGRTEGSTSWDASSESQASWGKVESVSGPNDQLNVKNQAISQPPVISPLARKSEFWSSSDLPDAQPLQIPPTETPVSAKQDYMWPCSLCAFRTDNRKGIVSHYLKRHPGLYPKKKYDSKLQGYFSPVYADEPGSNGIDADGLGQEQKRRCVVCAGLEFEYPALLASHYHTNHSQQLPYGFQIQPGAYCCNHCSFTCTELNILVTHLDTHGPSPDTNGHSVERARQVCGYRCVFCSEMHHSMKAIANHLRKHIVLRDGVILPVARSKLSSASAVSPAWHTGEQFISPVKEKTEEKEGNDARRDGRFSCNQCSFTTNFKHNMLRHVQNRHGRVKPFRCKLCSFQTGYKTCLASHTQRLHPNGNAYRCSLCSFATNSLAQLSSHGMATHGRPIAPLRPPVRRTVGSPPACPPDSSTSVYPPACSPSLPDPPVPQPKVEEVEEGELTGKLG</sequence>
<evidence type="ECO:0000313" key="10">
    <source>
        <dbReference type="Proteomes" id="UP000694388"/>
    </source>
</evidence>
<evidence type="ECO:0000256" key="3">
    <source>
        <dbReference type="ARBA" id="ARBA00022771"/>
    </source>
</evidence>
<feature type="region of interest" description="Disordered" evidence="6">
    <location>
        <begin position="220"/>
        <end position="416"/>
    </location>
</feature>
<keyword evidence="3 5" id="KW-0863">Zinc-finger</keyword>
<dbReference type="OMA" id="VETHSIN"/>
<feature type="region of interest" description="Disordered" evidence="6">
    <location>
        <begin position="2263"/>
        <end position="2327"/>
    </location>
</feature>
<keyword evidence="10" id="KW-1185">Reference proteome</keyword>
<dbReference type="PROSITE" id="PS50157">
    <property type="entry name" value="ZINC_FINGER_C2H2_2"/>
    <property type="match status" value="3"/>
</dbReference>
<dbReference type="Proteomes" id="UP000694388">
    <property type="component" value="Unplaced"/>
</dbReference>
<evidence type="ECO:0000256" key="4">
    <source>
        <dbReference type="ARBA" id="ARBA00022833"/>
    </source>
</evidence>
<organism evidence="9 10">
    <name type="scientific">Eptatretus burgeri</name>
    <name type="common">Inshore hagfish</name>
    <dbReference type="NCBI Taxonomy" id="7764"/>
    <lineage>
        <taxon>Eukaryota</taxon>
        <taxon>Metazoa</taxon>
        <taxon>Chordata</taxon>
        <taxon>Craniata</taxon>
        <taxon>Vertebrata</taxon>
        <taxon>Cyclostomata</taxon>
        <taxon>Myxini</taxon>
        <taxon>Myxiniformes</taxon>
        <taxon>Myxinidae</taxon>
        <taxon>Eptatretinae</taxon>
        <taxon>Eptatretus</taxon>
    </lineage>
</organism>
<feature type="compositionally biased region" description="Polar residues" evidence="6">
    <location>
        <begin position="1319"/>
        <end position="1350"/>
    </location>
</feature>
<dbReference type="SMART" id="SM00355">
    <property type="entry name" value="ZnF_C2H2"/>
    <property type="match status" value="19"/>
</dbReference>
<keyword evidence="7" id="KW-0732">Signal</keyword>
<keyword evidence="2" id="KW-0677">Repeat</keyword>
<dbReference type="Pfam" id="PF23075">
    <property type="entry name" value="zf-C2H2_ZNF462_11"/>
    <property type="match status" value="1"/>
</dbReference>
<feature type="compositionally biased region" description="Polar residues" evidence="6">
    <location>
        <begin position="1416"/>
        <end position="1428"/>
    </location>
</feature>
<dbReference type="GeneTree" id="ENSGT00940000156411"/>
<evidence type="ECO:0000256" key="2">
    <source>
        <dbReference type="ARBA" id="ARBA00022737"/>
    </source>
</evidence>
<dbReference type="InterPro" id="IPR059058">
    <property type="entry name" value="Znf-C2H2_ZNF462"/>
</dbReference>
<feature type="compositionally biased region" description="Polar residues" evidence="6">
    <location>
        <begin position="1476"/>
        <end position="1494"/>
    </location>
</feature>
<feature type="compositionally biased region" description="Polar residues" evidence="6">
    <location>
        <begin position="823"/>
        <end position="843"/>
    </location>
</feature>